<dbReference type="PROSITE" id="PS00375">
    <property type="entry name" value="UDPGT"/>
    <property type="match status" value="1"/>
</dbReference>
<dbReference type="InterPro" id="IPR035595">
    <property type="entry name" value="UDP_glycos_trans_CS"/>
</dbReference>
<keyword evidence="5" id="KW-0812">Transmembrane</keyword>
<organism evidence="6 7">
    <name type="scientific">Orchesella dallaii</name>
    <dbReference type="NCBI Taxonomy" id="48710"/>
    <lineage>
        <taxon>Eukaryota</taxon>
        <taxon>Metazoa</taxon>
        <taxon>Ecdysozoa</taxon>
        <taxon>Arthropoda</taxon>
        <taxon>Hexapoda</taxon>
        <taxon>Collembola</taxon>
        <taxon>Entomobryomorpha</taxon>
        <taxon>Entomobryoidea</taxon>
        <taxon>Orchesellidae</taxon>
        <taxon>Orchesellinae</taxon>
        <taxon>Orchesella</taxon>
    </lineage>
</organism>
<keyword evidence="5" id="KW-0472">Membrane</keyword>
<keyword evidence="3 4" id="KW-0808">Transferase</keyword>
<keyword evidence="7" id="KW-1185">Reference proteome</keyword>
<comment type="similarity">
    <text evidence="1 4">Belongs to the UDP-glycosyltransferase family.</text>
</comment>
<protein>
    <recommendedName>
        <fullName evidence="5">UDP-glucuronosyltransferase</fullName>
        <ecNumber evidence="5">2.4.1.17</ecNumber>
    </recommendedName>
</protein>
<feature type="chain" id="PRO_5044968130" description="UDP-glucuronosyltransferase" evidence="5">
    <location>
        <begin position="21"/>
        <end position="527"/>
    </location>
</feature>
<evidence type="ECO:0000256" key="5">
    <source>
        <dbReference type="RuleBase" id="RU362059"/>
    </source>
</evidence>
<keyword evidence="2 4" id="KW-0328">Glycosyltransferase</keyword>
<evidence type="ECO:0000256" key="1">
    <source>
        <dbReference type="ARBA" id="ARBA00009995"/>
    </source>
</evidence>
<evidence type="ECO:0000313" key="6">
    <source>
        <dbReference type="EMBL" id="CAL8116945.1"/>
    </source>
</evidence>
<dbReference type="Proteomes" id="UP001642540">
    <property type="component" value="Unassembled WGS sequence"/>
</dbReference>
<dbReference type="Gene3D" id="3.40.50.2000">
    <property type="entry name" value="Glycogen Phosphorylase B"/>
    <property type="match status" value="1"/>
</dbReference>
<sequence length="527" mass="60179">MKILYFLPLLLLLLSTFTTAHRILTLLLVAGRSNMNYFDPIHYELAKKGHQITVISPTPGLVKHPNIKELPGLDFSKMVQGMIKEETFFEMRLAGERMASPFLIEKFTRDCDAFHQLPSIQKIIKDQENKAENQFDLVMTMAFMNECVYGLFHHLNASSVIISTVPAVPWIAGITGAPTILSFVPDPYFIGVTEMNFFERLRNFGALSYQIFTRDLIYLPVMEETYQKYIPNAPNFHEIAKNVSLVLGAGHPSFGPLRPTMPDLIDDIGGLHCRPANPLPKEINQLILNEKGEPQDFIFFSLGSIVQGHQLPDSIRNAILKTFGKFQNYKILWKWEVELNKTEEILQNVKTSKWFPQQDVLGHPNCKLFITHGGLSSLHESIYHGVPVIGIPFFGDQDWNVAQVEYYGIGLKLELTDITEGALTTKIEEVLTNPRYREEVKRRSILFKDRQNSPLEKSVWSIEYVLRHGGAPHLRSPARNLGYLQYYCVDIILFIFVSFLITLYAISFSLRKIVSCMFSTPTKKKSE</sequence>
<dbReference type="PANTHER" id="PTHR48043:SF159">
    <property type="entry name" value="EG:EG0003.4 PROTEIN-RELATED"/>
    <property type="match status" value="1"/>
</dbReference>
<dbReference type="PANTHER" id="PTHR48043">
    <property type="entry name" value="EG:EG0003.4 PROTEIN-RELATED"/>
    <property type="match status" value="1"/>
</dbReference>
<dbReference type="InterPro" id="IPR002213">
    <property type="entry name" value="UDP_glucos_trans"/>
</dbReference>
<comment type="catalytic activity">
    <reaction evidence="5">
        <text>glucuronate acceptor + UDP-alpha-D-glucuronate = acceptor beta-D-glucuronoside + UDP + H(+)</text>
        <dbReference type="Rhea" id="RHEA:21032"/>
        <dbReference type="ChEBI" id="CHEBI:15378"/>
        <dbReference type="ChEBI" id="CHEBI:58052"/>
        <dbReference type="ChEBI" id="CHEBI:58223"/>
        <dbReference type="ChEBI" id="CHEBI:132367"/>
        <dbReference type="ChEBI" id="CHEBI:132368"/>
        <dbReference type="EC" id="2.4.1.17"/>
    </reaction>
</comment>
<dbReference type="EC" id="2.4.1.17" evidence="5"/>
<feature type="transmembrane region" description="Helical" evidence="5">
    <location>
        <begin position="484"/>
        <end position="506"/>
    </location>
</feature>
<reference evidence="6 7" key="1">
    <citation type="submission" date="2024-08" db="EMBL/GenBank/DDBJ databases">
        <authorList>
            <person name="Cucini C."/>
            <person name="Frati F."/>
        </authorList>
    </citation>
    <scope>NUCLEOTIDE SEQUENCE [LARGE SCALE GENOMIC DNA]</scope>
</reference>
<name>A0ABP1R4P3_9HEXA</name>
<evidence type="ECO:0000313" key="7">
    <source>
        <dbReference type="Proteomes" id="UP001642540"/>
    </source>
</evidence>
<dbReference type="Pfam" id="PF00201">
    <property type="entry name" value="UDPGT"/>
    <property type="match status" value="1"/>
</dbReference>
<evidence type="ECO:0000256" key="3">
    <source>
        <dbReference type="ARBA" id="ARBA00022679"/>
    </source>
</evidence>
<comment type="caution">
    <text evidence="6">The sequence shown here is derived from an EMBL/GenBank/DDBJ whole genome shotgun (WGS) entry which is preliminary data.</text>
</comment>
<evidence type="ECO:0000256" key="4">
    <source>
        <dbReference type="RuleBase" id="RU003718"/>
    </source>
</evidence>
<comment type="subcellular location">
    <subcellularLocation>
        <location evidence="5">Membrane</location>
        <topology evidence="5">Single-pass membrane protein</topology>
    </subcellularLocation>
</comment>
<evidence type="ECO:0000256" key="2">
    <source>
        <dbReference type="ARBA" id="ARBA00022676"/>
    </source>
</evidence>
<accession>A0ABP1R4P3</accession>
<dbReference type="CDD" id="cd03784">
    <property type="entry name" value="GT1_Gtf-like"/>
    <property type="match status" value="1"/>
</dbReference>
<dbReference type="InterPro" id="IPR050271">
    <property type="entry name" value="UDP-glycosyltransferase"/>
</dbReference>
<dbReference type="SUPFAM" id="SSF53756">
    <property type="entry name" value="UDP-Glycosyltransferase/glycogen phosphorylase"/>
    <property type="match status" value="1"/>
</dbReference>
<dbReference type="EMBL" id="CAXLJM020000053">
    <property type="protein sequence ID" value="CAL8116945.1"/>
    <property type="molecule type" value="Genomic_DNA"/>
</dbReference>
<feature type="signal peptide" evidence="5">
    <location>
        <begin position="1"/>
        <end position="20"/>
    </location>
</feature>
<proteinExistence type="inferred from homology"/>
<gene>
    <name evidence="6" type="ORF">ODALV1_LOCUS17460</name>
</gene>
<keyword evidence="5" id="KW-0732">Signal</keyword>
<keyword evidence="5" id="KW-1133">Transmembrane helix</keyword>